<keyword evidence="2" id="KW-0472">Membrane</keyword>
<feature type="transmembrane region" description="Helical" evidence="2">
    <location>
        <begin position="860"/>
        <end position="881"/>
    </location>
</feature>
<dbReference type="RefSeq" id="WP_342023917.1">
    <property type="nucleotide sequence ID" value="NZ_CP151657.1"/>
</dbReference>
<feature type="transmembrane region" description="Helical" evidence="2">
    <location>
        <begin position="1066"/>
        <end position="1085"/>
    </location>
</feature>
<feature type="transmembrane region" description="Helical" evidence="2">
    <location>
        <begin position="1209"/>
        <end position="1225"/>
    </location>
</feature>
<feature type="transmembrane region" description="Helical" evidence="2">
    <location>
        <begin position="289"/>
        <end position="308"/>
    </location>
</feature>
<evidence type="ECO:0000256" key="2">
    <source>
        <dbReference type="SAM" id="Phobius"/>
    </source>
</evidence>
<feature type="transmembrane region" description="Helical" evidence="2">
    <location>
        <begin position="610"/>
        <end position="628"/>
    </location>
</feature>
<feature type="transmembrane region" description="Helical" evidence="2">
    <location>
        <begin position="209"/>
        <end position="230"/>
    </location>
</feature>
<name>A0ABZ3A105_9MICC</name>
<feature type="transmembrane region" description="Helical" evidence="2">
    <location>
        <begin position="463"/>
        <end position="484"/>
    </location>
</feature>
<feature type="transmembrane region" description="Helical" evidence="2">
    <location>
        <begin position="433"/>
        <end position="451"/>
    </location>
</feature>
<feature type="transmembrane region" description="Helical" evidence="2">
    <location>
        <begin position="667"/>
        <end position="686"/>
    </location>
</feature>
<gene>
    <name evidence="3" type="ORF">AAE021_01410</name>
</gene>
<feature type="transmembrane region" description="Helical" evidence="2">
    <location>
        <begin position="1306"/>
        <end position="1324"/>
    </location>
</feature>
<feature type="transmembrane region" description="Helical" evidence="2">
    <location>
        <begin position="586"/>
        <end position="603"/>
    </location>
</feature>
<feature type="transmembrane region" description="Helical" evidence="2">
    <location>
        <begin position="893"/>
        <end position="912"/>
    </location>
</feature>
<feature type="transmembrane region" description="Helical" evidence="2">
    <location>
        <begin position="130"/>
        <end position="147"/>
    </location>
</feature>
<feature type="transmembrane region" description="Helical" evidence="2">
    <location>
        <begin position="47"/>
        <end position="68"/>
    </location>
</feature>
<dbReference type="EMBL" id="CP151657">
    <property type="protein sequence ID" value="WZP16277.1"/>
    <property type="molecule type" value="Genomic_DNA"/>
</dbReference>
<feature type="transmembrane region" description="Helical" evidence="2">
    <location>
        <begin position="698"/>
        <end position="718"/>
    </location>
</feature>
<evidence type="ECO:0008006" key="5">
    <source>
        <dbReference type="Google" id="ProtNLM"/>
    </source>
</evidence>
<feature type="transmembrane region" description="Helical" evidence="2">
    <location>
        <begin position="266"/>
        <end position="283"/>
    </location>
</feature>
<feature type="transmembrane region" description="Helical" evidence="2">
    <location>
        <begin position="1017"/>
        <end position="1035"/>
    </location>
</feature>
<feature type="transmembrane region" description="Helical" evidence="2">
    <location>
        <begin position="529"/>
        <end position="550"/>
    </location>
</feature>
<feature type="transmembrane region" description="Helical" evidence="2">
    <location>
        <begin position="725"/>
        <end position="747"/>
    </location>
</feature>
<feature type="transmembrane region" description="Helical" evidence="2">
    <location>
        <begin position="355"/>
        <end position="373"/>
    </location>
</feature>
<feature type="transmembrane region" description="Helical" evidence="2">
    <location>
        <begin position="788"/>
        <end position="806"/>
    </location>
</feature>
<feature type="transmembrane region" description="Helical" evidence="2">
    <location>
        <begin position="924"/>
        <end position="943"/>
    </location>
</feature>
<feature type="transmembrane region" description="Helical" evidence="2">
    <location>
        <begin position="320"/>
        <end position="343"/>
    </location>
</feature>
<feature type="transmembrane region" description="Helical" evidence="2">
    <location>
        <begin position="1097"/>
        <end position="1121"/>
    </location>
</feature>
<feature type="transmembrane region" description="Helical" evidence="2">
    <location>
        <begin position="836"/>
        <end position="854"/>
    </location>
</feature>
<feature type="transmembrane region" description="Helical" evidence="2">
    <location>
        <begin position="378"/>
        <end position="395"/>
    </location>
</feature>
<organism evidence="3 4">
    <name type="scientific">Arthrobacter citreus</name>
    <dbReference type="NCBI Taxonomy" id="1670"/>
    <lineage>
        <taxon>Bacteria</taxon>
        <taxon>Bacillati</taxon>
        <taxon>Actinomycetota</taxon>
        <taxon>Actinomycetes</taxon>
        <taxon>Micrococcales</taxon>
        <taxon>Micrococcaceae</taxon>
        <taxon>Arthrobacter</taxon>
    </lineage>
</organism>
<proteinExistence type="predicted"/>
<feature type="transmembrane region" description="Helical" evidence="2">
    <location>
        <begin position="154"/>
        <end position="172"/>
    </location>
</feature>
<evidence type="ECO:0000256" key="1">
    <source>
        <dbReference type="SAM" id="MobiDB-lite"/>
    </source>
</evidence>
<protein>
    <recommendedName>
        <fullName evidence="5">DUF2339 domain-containing protein</fullName>
    </recommendedName>
</protein>
<evidence type="ECO:0000313" key="4">
    <source>
        <dbReference type="Proteomes" id="UP001448858"/>
    </source>
</evidence>
<feature type="region of interest" description="Disordered" evidence="1">
    <location>
        <begin position="1"/>
        <end position="32"/>
    </location>
</feature>
<feature type="transmembrane region" description="Helical" evidence="2">
    <location>
        <begin position="103"/>
        <end position="124"/>
    </location>
</feature>
<feature type="transmembrane region" description="Helical" evidence="2">
    <location>
        <begin position="1237"/>
        <end position="1256"/>
    </location>
</feature>
<feature type="transmembrane region" description="Helical" evidence="2">
    <location>
        <begin position="178"/>
        <end position="197"/>
    </location>
</feature>
<feature type="transmembrane region" description="Helical" evidence="2">
    <location>
        <begin position="634"/>
        <end position="655"/>
    </location>
</feature>
<feature type="transmembrane region" description="Helical" evidence="2">
    <location>
        <begin position="504"/>
        <end position="523"/>
    </location>
</feature>
<keyword evidence="2" id="KW-0812">Transmembrane</keyword>
<feature type="transmembrane region" description="Helical" evidence="2">
    <location>
        <begin position="74"/>
        <end position="91"/>
    </location>
</feature>
<reference evidence="3 4" key="1">
    <citation type="submission" date="2024-04" db="EMBL/GenBank/DDBJ databases">
        <title>Arthrobacter sp. from Plains bison fecal sample.</title>
        <authorList>
            <person name="Ruzzini A."/>
        </authorList>
    </citation>
    <scope>NUCLEOTIDE SEQUENCE [LARGE SCALE GENOMIC DNA]</scope>
    <source>
        <strain evidence="3 4">EINP1</strain>
    </source>
</reference>
<dbReference type="Proteomes" id="UP001448858">
    <property type="component" value="Chromosome"/>
</dbReference>
<feature type="transmembrane region" description="Helical" evidence="2">
    <location>
        <begin position="1283"/>
        <end position="1300"/>
    </location>
</feature>
<evidence type="ECO:0000313" key="3">
    <source>
        <dbReference type="EMBL" id="WZP16277.1"/>
    </source>
</evidence>
<feature type="transmembrane region" description="Helical" evidence="2">
    <location>
        <begin position="948"/>
        <end position="970"/>
    </location>
</feature>
<keyword evidence="4" id="KW-1185">Reference proteome</keyword>
<keyword evidence="2" id="KW-1133">Transmembrane helix</keyword>
<feature type="transmembrane region" description="Helical" evidence="2">
    <location>
        <begin position="236"/>
        <end position="254"/>
    </location>
</feature>
<feature type="transmembrane region" description="Helical" evidence="2">
    <location>
        <begin position="1133"/>
        <end position="1152"/>
    </location>
</feature>
<feature type="transmembrane region" description="Helical" evidence="2">
    <location>
        <begin position="1041"/>
        <end position="1059"/>
    </location>
</feature>
<sequence>MPGPASGLNFQPAVPGPPRPPSAEELARRAAEEEARKRRRDLRNINITLYAACLLLVAAASLFIGLAIPEGARFAGVSLVTGLFYAGGLVVHARSRRLRPAGVAFTGTGLALIPVVGLALHNLALRDAPLSWLVTSVVGTAAFGYAAARLESRVVAYLSMTFLLSTALASGASMRSGIMWYFLFTVLLAIAVSLVAMRRPAWLGNIYMAAFIQSHRFLVPATAVVALLTAVELGGWQFSLLFLAFSCYYAVISLQAGRRERLFNSYGFRVTATAGLAVLAYKVTGDTAAALLAASLLLLVQAAGLLALRRRYSALGGKPFFVADYVLVIVLQILAGLTAGQSAAGILPEGSTSQILFTATAVAVLLTCMGGAWRIKTIPDAVPAGAVLLGFPAWFNGSSGTLWPAVILLVLLAGYFALRTAGSRGAAKEDYRLWVRATAVMLVAVASMAVLEATGAGVREALIWSLFATAAVILLNQLVSVYLLTLRAGNAVPRTRGESTRREVPVVAVTAGLAVMLTMALRLAEDPEITVPLWILFSALSVNVLTSLVLRRFFEERPWLEWVGAGGFAVAAAVGAGLLGVRGYEVLTGAALVYSGFMAVRGARSGRRGGYLLAGQILLTVLVALVAADLDLSVHGLFTTTALSVMLQLVLRTALQDRLAAAGMGGLVAAAQWGSAGVLVFLPLAYEGVAARPLAGTVSVLLVTAAAGALFLQLSVVARRAAGKAVPFTGGSLAGAAALVAALTVWLRLAVAPETGPTVWVLSSALAANVLTSVTQRRLFPEKPWLQWAGPAGFAAAAAIGAGLLGIRGYEVLTAAALGYCVFMVLRGARANHRGGYLLAGQVLLTVLVALAAADLDLSVHGTFVAVAVSVAVQQVLRTLVHGKYDGAGLGQWGKAALWGSVAALTLLPLVYAAVTEDYARRQVVVISLSLLLGMAVMVSAAVRDARILYPAVYALGMLPLVLTPVLGFGASGTFSGGTAEVSAPVSLAAGSAVYLLLSAGALAVETRSAIGTAVRNPLLTGGALYCIPALALAGMDGNTLLTGLGILLPAAGFLVVSFTRRVPWLATVTVVLVPGAFFSIQSWLVTDVLETSLNGAAALLWSGFAAALLLYAAGYVLSVLPQGAAMELRRRILSSGAAVIAAGAGVCAMPYDHISSVYGSVLLVAALAAAVREFPPAWRETAGETAALVAALSVQRITWYAIDGAGWFWLLQYWVVVLAALAAYEYRRGRAQRGTAVLSFAAGLLSLTGLSSIISADTSEQVWALLAHSGLLAFGVVTNRRLFTFWGAAGVALAVLWYLRGYTFLLLALLAAALIALAVWRLTRVRSDPVTEADG</sequence>
<feature type="transmembrane region" description="Helical" evidence="2">
    <location>
        <begin position="982"/>
        <end position="1005"/>
    </location>
</feature>
<accession>A0ABZ3A105</accession>
<feature type="transmembrane region" description="Helical" evidence="2">
    <location>
        <begin position="401"/>
        <end position="421"/>
    </location>
</feature>
<feature type="transmembrane region" description="Helical" evidence="2">
    <location>
        <begin position="562"/>
        <end position="580"/>
    </location>
</feature>